<keyword evidence="6 9" id="KW-0732">Signal</keyword>
<evidence type="ECO:0000256" key="1">
    <source>
        <dbReference type="ARBA" id="ARBA00004571"/>
    </source>
</evidence>
<feature type="signal peptide" evidence="9">
    <location>
        <begin position="1"/>
        <end position="24"/>
    </location>
</feature>
<dbReference type="Pfam" id="PF13953">
    <property type="entry name" value="PapC_C"/>
    <property type="match status" value="1"/>
</dbReference>
<feature type="domain" description="PapC N-terminal" evidence="11">
    <location>
        <begin position="41"/>
        <end position="168"/>
    </location>
</feature>
<keyword evidence="7" id="KW-0472">Membrane</keyword>
<dbReference type="Gene3D" id="2.60.40.2610">
    <property type="entry name" value="Outer membrane usher protein FimD, plug domain"/>
    <property type="match status" value="1"/>
</dbReference>
<dbReference type="EMBL" id="AAIIOQ010000012">
    <property type="protein sequence ID" value="ECE6360483.1"/>
    <property type="molecule type" value="Genomic_DNA"/>
</dbReference>
<dbReference type="Gene3D" id="2.60.40.2070">
    <property type="match status" value="1"/>
</dbReference>
<evidence type="ECO:0000256" key="3">
    <source>
        <dbReference type="ARBA" id="ARBA00022448"/>
    </source>
</evidence>
<keyword evidence="5" id="KW-0812">Transmembrane</keyword>
<dbReference type="PANTHER" id="PTHR30451:SF8">
    <property type="entry name" value="FIMBRIAL USHER PROTEIN"/>
    <property type="match status" value="1"/>
</dbReference>
<accession>A0A3U9TAH9</accession>
<comment type="caution">
    <text evidence="13">The sequence shown here is derived from an EMBL/GenBank/DDBJ whole genome shotgun (WGS) entry which is preliminary data.</text>
</comment>
<name>A0A344R7R2_SALER</name>
<evidence type="ECO:0000256" key="7">
    <source>
        <dbReference type="ARBA" id="ARBA00023136"/>
    </source>
</evidence>
<keyword evidence="8" id="KW-0998">Cell outer membrane</keyword>
<dbReference type="EMBL" id="AAIAJV010000030">
    <property type="protein sequence ID" value="ECC1608435.1"/>
    <property type="molecule type" value="Genomic_DNA"/>
</dbReference>
<dbReference type="SUPFAM" id="SSF141729">
    <property type="entry name" value="FimD N-terminal domain-like"/>
    <property type="match status" value="1"/>
</dbReference>
<evidence type="ECO:0000313" key="13">
    <source>
        <dbReference type="EMBL" id="ECE6360483.1"/>
    </source>
</evidence>
<keyword evidence="3" id="KW-0813">Transport</keyword>
<dbReference type="Pfam" id="PF00577">
    <property type="entry name" value="Usher"/>
    <property type="match status" value="1"/>
</dbReference>
<accession>A0A344R7R2</accession>
<dbReference type="GO" id="GO:0015473">
    <property type="term" value="F:fimbrial usher porin activity"/>
    <property type="evidence" value="ECO:0007669"/>
    <property type="project" value="InterPro"/>
</dbReference>
<dbReference type="GO" id="GO:0009279">
    <property type="term" value="C:cell outer membrane"/>
    <property type="evidence" value="ECO:0007669"/>
    <property type="project" value="UniProtKB-SubCell"/>
</dbReference>
<evidence type="ECO:0000256" key="5">
    <source>
        <dbReference type="ARBA" id="ARBA00022692"/>
    </source>
</evidence>
<protein>
    <submittedName>
        <fullName evidence="12">Fimbria/pilus outer membrane usher protein</fullName>
    </submittedName>
    <submittedName>
        <fullName evidence="13">Fimbrial biogenesis outer membrane usher protein</fullName>
    </submittedName>
</protein>
<evidence type="ECO:0000259" key="11">
    <source>
        <dbReference type="Pfam" id="PF13954"/>
    </source>
</evidence>
<dbReference type="InterPro" id="IPR037224">
    <property type="entry name" value="PapC_N_sf"/>
</dbReference>
<dbReference type="InterPro" id="IPR025885">
    <property type="entry name" value="PapC_N"/>
</dbReference>
<evidence type="ECO:0000256" key="6">
    <source>
        <dbReference type="ARBA" id="ARBA00022729"/>
    </source>
</evidence>
<keyword evidence="4" id="KW-1134">Transmembrane beta strand</keyword>
<dbReference type="STRING" id="1243604.LFZ48_16005"/>
<sequence length="814" mass="88861">MLTPKQNVRLMAFTLSFLALSVRAEINNLADGSMPLARAFFDSSMLKNNGLDPELAEYLAVGARFTPGYHNVSLKINGDEKGIVPAKINDAGQLCVDKEFLAAAGLFESTKRETCPQLSQYWRNATVNLIPETETIELVVPFEAINPESGRKYSNVQGGNAAMLNYSVFGTHYKYSGDTNDNFQGTLEMGFNSGDWIFRSTQMLSDGSQQGFSSDSLFTYAQRTFADYGVMVQGGEINVANTRFSVPTIYGVQVMPDTALAQNNQSGIDVTGIARSPQARVDIRQSNQLIYSTLVPAGPFTVANVPVISATTDLKVTVTETDGSESHFTVAASSFRGNSVMHSGGFSFSVGRIKDLDSRFDEPWIMALSNGWTLNRRVSTAAGMVMADNHYYGFSGNLNMVPVQNLYTSLGFLGSIDNLSATDGAKTTLDINYGLPYNMAISLGGSYGSPHYRELSELYEEDDDDFSPTKYDTSVGINWSHETLGYFSVSYYSNKTWDSDYDSRRIITSWSKTFKWATVNLNWQSDVSNDEDMDDDMVYASISIPLGRGVSTNTWYREREGETSYGSRVSGSLSRNSQYTLGVSQDQDENTTSWDTSLSSNLHYTSLSLAAGGDNDNNNNYSAQLSGGIVAHSNGVTFSPYALNDTFGIVSLDKPVAGVEINTSRGTVWTDKWGQAVIPSLTPYQQSSLNLNTQSLPGNLDVKNGKAVLKASHGAVAKWQFDTLSQRRVLLNITLENGAPLPKGASITSDNNEYITSAPENGMVFLNDISASQTLLAKFNGDRCRLIFTLPEADPDKFYEEVTGKCVAGTGSIQ</sequence>
<dbReference type="Proteomes" id="UP000839852">
    <property type="component" value="Unassembled WGS sequence"/>
</dbReference>
<dbReference type="InterPro" id="IPR025949">
    <property type="entry name" value="PapC-like_C"/>
</dbReference>
<proteinExistence type="inferred from homology"/>
<dbReference type="PANTHER" id="PTHR30451">
    <property type="entry name" value="OUTER MEMBRANE USHER PROTEIN"/>
    <property type="match status" value="1"/>
</dbReference>
<gene>
    <name evidence="13" type="ORF">DPA05_12400</name>
    <name evidence="12" type="ORF">FNI14_21170</name>
</gene>
<dbReference type="Pfam" id="PF13954">
    <property type="entry name" value="PapC_N"/>
    <property type="match status" value="1"/>
</dbReference>
<evidence type="ECO:0000256" key="2">
    <source>
        <dbReference type="ARBA" id="ARBA00008064"/>
    </source>
</evidence>
<dbReference type="InterPro" id="IPR043142">
    <property type="entry name" value="PapC-like_C_sf"/>
</dbReference>
<dbReference type="GO" id="GO:0009297">
    <property type="term" value="P:pilus assembly"/>
    <property type="evidence" value="ECO:0007669"/>
    <property type="project" value="InterPro"/>
</dbReference>
<organism evidence="13">
    <name type="scientific">Salmonella enterica subsp. salamae</name>
    <dbReference type="NCBI Taxonomy" id="59202"/>
    <lineage>
        <taxon>Bacteria</taxon>
        <taxon>Pseudomonadati</taxon>
        <taxon>Pseudomonadota</taxon>
        <taxon>Gammaproteobacteria</taxon>
        <taxon>Enterobacterales</taxon>
        <taxon>Enterobacteriaceae</taxon>
        <taxon>Salmonella</taxon>
    </lineage>
</organism>
<dbReference type="NCBIfam" id="NF011832">
    <property type="entry name" value="PRK15304.1"/>
    <property type="match status" value="1"/>
</dbReference>
<evidence type="ECO:0000313" key="12">
    <source>
        <dbReference type="EMBL" id="ECC1608435.1"/>
    </source>
</evidence>
<evidence type="ECO:0000259" key="10">
    <source>
        <dbReference type="Pfam" id="PF13953"/>
    </source>
</evidence>
<comment type="subcellular location">
    <subcellularLocation>
        <location evidence="1">Cell outer membrane</location>
        <topology evidence="1">Multi-pass membrane protein</topology>
    </subcellularLocation>
</comment>
<reference evidence="13" key="1">
    <citation type="submission" date="2018-06" db="EMBL/GenBank/DDBJ databases">
        <authorList>
            <person name="Ashton P.M."/>
            <person name="Dallman T."/>
            <person name="Nair S."/>
            <person name="De Pinna E."/>
            <person name="Peters T."/>
            <person name="Grant K."/>
        </authorList>
    </citation>
    <scope>NUCLEOTIDE SEQUENCE [LARGE SCALE GENOMIC DNA]</scope>
    <source>
        <strain evidence="13">319688</strain>
        <strain evidence="12">646013</strain>
    </source>
</reference>
<evidence type="ECO:0000256" key="4">
    <source>
        <dbReference type="ARBA" id="ARBA00022452"/>
    </source>
</evidence>
<comment type="similarity">
    <text evidence="2">Belongs to the fimbrial export usher family.</text>
</comment>
<feature type="domain" description="PapC-like C-terminal" evidence="10">
    <location>
        <begin position="730"/>
        <end position="792"/>
    </location>
</feature>
<dbReference type="Gene3D" id="2.60.40.3110">
    <property type="match status" value="1"/>
</dbReference>
<evidence type="ECO:0000256" key="9">
    <source>
        <dbReference type="SAM" id="SignalP"/>
    </source>
</evidence>
<dbReference type="InterPro" id="IPR000015">
    <property type="entry name" value="Fimb_usher"/>
</dbReference>
<feature type="chain" id="PRO_5036062706" evidence="9">
    <location>
        <begin position="25"/>
        <end position="814"/>
    </location>
</feature>
<dbReference type="InterPro" id="IPR042186">
    <property type="entry name" value="FimD_plug_dom"/>
</dbReference>
<evidence type="ECO:0000256" key="8">
    <source>
        <dbReference type="ARBA" id="ARBA00023237"/>
    </source>
</evidence>
<dbReference type="AlphaFoldDB" id="A0A344R7R2"/>